<dbReference type="PANTHER" id="PTHR41394:SF8">
    <property type="entry name" value="MAGNESIUM TRANSPORTER MGTE"/>
    <property type="match status" value="1"/>
</dbReference>
<dbReference type="InterPro" id="IPR000644">
    <property type="entry name" value="CBS_dom"/>
</dbReference>
<sequence length="345" mass="37206">MTTQSLLHRCARRRTQNTPVATYPTQRVDAVMSASFMVLKADISVKDALDQIRLDAPVKDTIYFAYILDERGGLRGTVSLRDLILVQPDTKIEALMTTQVVSCSIFDEATEAVRLISAYDLLAVPVLDRHERMVGIVTYDEALDVTEEESTEDQLKLGGVGKLMGSIKDSTISRLYKMRVGWLVLLVFGNVFSGAGIAHFEDLIASMVALVFFLPLLVDSGGNAGSQSATLVVRALATGEVKRRDWLQMLGKECTVALLLGLTMAAAVASIGWWRGGPEIAAVVAATMVLIVLVGSVIGLLLPFLFNRLNLDPAAASAPLITSICDATGVLIYFSIADAFLVIPV</sequence>
<evidence type="ECO:0000256" key="8">
    <source>
        <dbReference type="PROSITE-ProRule" id="PRU00703"/>
    </source>
</evidence>
<dbReference type="OrthoDB" id="9790355at2"/>
<feature type="domain" description="CBS" evidence="10">
    <location>
        <begin position="32"/>
        <end position="95"/>
    </location>
</feature>
<dbReference type="Pfam" id="PF00571">
    <property type="entry name" value="CBS"/>
    <property type="match status" value="2"/>
</dbReference>
<comment type="function">
    <text evidence="9">Acts as a magnesium transporter.</text>
</comment>
<protein>
    <recommendedName>
        <fullName evidence="9">Magnesium transporter MgtE</fullName>
    </recommendedName>
</protein>
<comment type="similarity">
    <text evidence="2 9">Belongs to the SLC41A transporter family.</text>
</comment>
<evidence type="ECO:0000259" key="10">
    <source>
        <dbReference type="PROSITE" id="PS51371"/>
    </source>
</evidence>
<dbReference type="SUPFAM" id="SSF54631">
    <property type="entry name" value="CBS-domain pair"/>
    <property type="match status" value="1"/>
</dbReference>
<comment type="subcellular location">
    <subcellularLocation>
        <location evidence="9">Cell membrane</location>
        <topology evidence="9">Multi-pass membrane protein</topology>
    </subcellularLocation>
    <subcellularLocation>
        <location evidence="1">Membrane</location>
        <topology evidence="1">Multi-pass membrane protein</topology>
    </subcellularLocation>
</comment>
<dbReference type="InterPro" id="IPR006669">
    <property type="entry name" value="MgtE_transporter"/>
</dbReference>
<dbReference type="AlphaFoldDB" id="A0A1U9K232"/>
<dbReference type="SMART" id="SM00116">
    <property type="entry name" value="CBS"/>
    <property type="match status" value="2"/>
</dbReference>
<dbReference type="CDD" id="cd04606">
    <property type="entry name" value="CBS_pair_Mg_transporter"/>
    <property type="match status" value="1"/>
</dbReference>
<dbReference type="Proteomes" id="UP000189369">
    <property type="component" value="Chromosome"/>
</dbReference>
<name>A0A1U9K232_9BURK</name>
<keyword evidence="3 9" id="KW-0813">Transport</keyword>
<accession>A0A1U9K232</accession>
<feature type="transmembrane region" description="Helical" evidence="9">
    <location>
        <begin position="280"/>
        <end position="306"/>
    </location>
</feature>
<feature type="transmembrane region" description="Helical" evidence="9">
    <location>
        <begin position="180"/>
        <end position="198"/>
    </location>
</feature>
<dbReference type="GO" id="GO:0046872">
    <property type="term" value="F:metal ion binding"/>
    <property type="evidence" value="ECO:0007669"/>
    <property type="project" value="UniProtKB-KW"/>
</dbReference>
<evidence type="ECO:0000256" key="1">
    <source>
        <dbReference type="ARBA" id="ARBA00004141"/>
    </source>
</evidence>
<evidence type="ECO:0000256" key="9">
    <source>
        <dbReference type="RuleBase" id="RU362011"/>
    </source>
</evidence>
<feature type="domain" description="CBS" evidence="10">
    <location>
        <begin position="96"/>
        <end position="152"/>
    </location>
</feature>
<proteinExistence type="inferred from homology"/>
<keyword evidence="9" id="KW-0479">Metal-binding</keyword>
<dbReference type="InterPro" id="IPR036739">
    <property type="entry name" value="SLC41_membr_dom_sf"/>
</dbReference>
<dbReference type="STRING" id="643674.PAEH1_11920"/>
<keyword evidence="6 9" id="KW-1133">Transmembrane helix</keyword>
<dbReference type="PANTHER" id="PTHR41394">
    <property type="entry name" value="MAGNESIUM TRANSPORTER MGTE"/>
    <property type="match status" value="1"/>
</dbReference>
<dbReference type="GO" id="GO:0015095">
    <property type="term" value="F:magnesium ion transmembrane transporter activity"/>
    <property type="evidence" value="ECO:0007669"/>
    <property type="project" value="UniProtKB-UniRule"/>
</dbReference>
<dbReference type="GO" id="GO:0005886">
    <property type="term" value="C:plasma membrane"/>
    <property type="evidence" value="ECO:0007669"/>
    <property type="project" value="UniProtKB-SubCell"/>
</dbReference>
<evidence type="ECO:0000313" key="12">
    <source>
        <dbReference type="Proteomes" id="UP000189369"/>
    </source>
</evidence>
<dbReference type="Gene3D" id="3.10.580.10">
    <property type="entry name" value="CBS-domain"/>
    <property type="match status" value="1"/>
</dbReference>
<evidence type="ECO:0000256" key="7">
    <source>
        <dbReference type="ARBA" id="ARBA00023136"/>
    </source>
</evidence>
<reference evidence="11 12" key="1">
    <citation type="submission" date="2017-01" db="EMBL/GenBank/DDBJ databases">
        <title>Complete Genome Sequence of Paenalcaligenes hominis, Isolated from a paraplegic Patient with neurogenic bladder.</title>
        <authorList>
            <person name="Mukhopadhyay R."/>
            <person name="Joaquin J."/>
            <person name="Hogue R."/>
            <person name="Kilaru A."/>
            <person name="Jospin G."/>
            <person name="Mars K."/>
            <person name="Eisen J.A."/>
            <person name="Chaturvedi V."/>
        </authorList>
    </citation>
    <scope>NUCLEOTIDE SEQUENCE [LARGE SCALE GENOMIC DNA]</scope>
    <source>
        <strain evidence="11 12">15S00501</strain>
    </source>
</reference>
<dbReference type="KEGG" id="phn:PAEH1_11920"/>
<keyword evidence="5 9" id="KW-0460">Magnesium</keyword>
<feature type="transmembrane region" description="Helical" evidence="9">
    <location>
        <begin position="204"/>
        <end position="233"/>
    </location>
</feature>
<keyword evidence="9" id="KW-1003">Cell membrane</keyword>
<dbReference type="PROSITE" id="PS51371">
    <property type="entry name" value="CBS"/>
    <property type="match status" value="2"/>
</dbReference>
<gene>
    <name evidence="11" type="ORF">PAEH1_11920</name>
</gene>
<dbReference type="Gene3D" id="1.10.357.20">
    <property type="entry name" value="SLC41 divalent cation transporters, integral membrane domain"/>
    <property type="match status" value="1"/>
</dbReference>
<keyword evidence="8" id="KW-0129">CBS domain</keyword>
<evidence type="ECO:0000256" key="2">
    <source>
        <dbReference type="ARBA" id="ARBA00009749"/>
    </source>
</evidence>
<keyword evidence="4 9" id="KW-0812">Transmembrane</keyword>
<feature type="transmembrane region" description="Helical" evidence="9">
    <location>
        <begin position="254"/>
        <end position="274"/>
    </location>
</feature>
<dbReference type="NCBIfam" id="TIGR00400">
    <property type="entry name" value="mgtE"/>
    <property type="match status" value="1"/>
</dbReference>
<evidence type="ECO:0000256" key="3">
    <source>
        <dbReference type="ARBA" id="ARBA00022448"/>
    </source>
</evidence>
<dbReference type="SUPFAM" id="SSF161093">
    <property type="entry name" value="MgtE membrane domain-like"/>
    <property type="match status" value="1"/>
</dbReference>
<organism evidence="11 12">
    <name type="scientific">Paenalcaligenes hominis</name>
    <dbReference type="NCBI Taxonomy" id="643674"/>
    <lineage>
        <taxon>Bacteria</taxon>
        <taxon>Pseudomonadati</taxon>
        <taxon>Pseudomonadota</taxon>
        <taxon>Betaproteobacteria</taxon>
        <taxon>Burkholderiales</taxon>
        <taxon>Alcaligenaceae</taxon>
        <taxon>Paenalcaligenes</taxon>
    </lineage>
</organism>
<evidence type="ECO:0000256" key="6">
    <source>
        <dbReference type="ARBA" id="ARBA00022989"/>
    </source>
</evidence>
<dbReference type="EMBL" id="CP019697">
    <property type="protein sequence ID" value="AQS52062.1"/>
    <property type="molecule type" value="Genomic_DNA"/>
</dbReference>
<evidence type="ECO:0000256" key="4">
    <source>
        <dbReference type="ARBA" id="ARBA00022692"/>
    </source>
</evidence>
<dbReference type="InterPro" id="IPR046342">
    <property type="entry name" value="CBS_dom_sf"/>
</dbReference>
<evidence type="ECO:0000313" key="11">
    <source>
        <dbReference type="EMBL" id="AQS52062.1"/>
    </source>
</evidence>
<keyword evidence="7 9" id="KW-0472">Membrane</keyword>
<dbReference type="InterPro" id="IPR006667">
    <property type="entry name" value="SLC41_membr_dom"/>
</dbReference>
<dbReference type="Pfam" id="PF01769">
    <property type="entry name" value="MgtE"/>
    <property type="match status" value="1"/>
</dbReference>
<comment type="subunit">
    <text evidence="9">Homodimer.</text>
</comment>
<feature type="transmembrane region" description="Helical" evidence="9">
    <location>
        <begin position="318"/>
        <end position="343"/>
    </location>
</feature>
<evidence type="ECO:0000256" key="5">
    <source>
        <dbReference type="ARBA" id="ARBA00022842"/>
    </source>
</evidence>